<feature type="transmembrane region" description="Helical" evidence="10">
    <location>
        <begin position="6"/>
        <end position="33"/>
    </location>
</feature>
<keyword evidence="4" id="KW-0597">Phosphoprotein</keyword>
<dbReference type="SUPFAM" id="SSF55874">
    <property type="entry name" value="ATPase domain of HSP90 chaperone/DNA topoisomerase II/histidine kinase"/>
    <property type="match status" value="1"/>
</dbReference>
<evidence type="ECO:0000256" key="6">
    <source>
        <dbReference type="ARBA" id="ARBA00022692"/>
    </source>
</evidence>
<dbReference type="PANTHER" id="PTHR45528">
    <property type="entry name" value="SENSOR HISTIDINE KINASE CPXA"/>
    <property type="match status" value="1"/>
</dbReference>
<dbReference type="InterPro" id="IPR005467">
    <property type="entry name" value="His_kinase_dom"/>
</dbReference>
<dbReference type="InterPro" id="IPR003594">
    <property type="entry name" value="HATPase_dom"/>
</dbReference>
<evidence type="ECO:0000256" key="5">
    <source>
        <dbReference type="ARBA" id="ARBA00022679"/>
    </source>
</evidence>
<feature type="domain" description="Histidine kinase" evidence="11">
    <location>
        <begin position="223"/>
        <end position="404"/>
    </location>
</feature>
<dbReference type="EC" id="2.7.13.3" evidence="3"/>
<keyword evidence="8 10" id="KW-1133">Transmembrane helix</keyword>
<dbReference type="SUPFAM" id="SSF47384">
    <property type="entry name" value="Homodimeric domain of signal transducing histidine kinase"/>
    <property type="match status" value="1"/>
</dbReference>
<keyword evidence="14" id="KW-1185">Reference proteome</keyword>
<evidence type="ECO:0000256" key="1">
    <source>
        <dbReference type="ARBA" id="ARBA00000085"/>
    </source>
</evidence>
<evidence type="ECO:0000256" key="9">
    <source>
        <dbReference type="ARBA" id="ARBA00023136"/>
    </source>
</evidence>
<dbReference type="CDD" id="cd00082">
    <property type="entry name" value="HisKA"/>
    <property type="match status" value="1"/>
</dbReference>
<evidence type="ECO:0000256" key="2">
    <source>
        <dbReference type="ARBA" id="ARBA00004141"/>
    </source>
</evidence>
<dbReference type="AlphaFoldDB" id="A0A4Q0XR68"/>
<keyword evidence="7 13" id="KW-0418">Kinase</keyword>
<keyword evidence="6 10" id="KW-0812">Transmembrane</keyword>
<sequence length="416" mass="49178">MRRDSILFTLTITFVITLILLAISFLILMGHAIEERDHHIKKKYSPVARMVLREYFENHKATQPFINAMDEIGFTYSEDKKEISALKYNPKTKVEFERFYRDILFRVLQLKGEYYIYLKQENNRFEIILKDTQAEIRNGRVYIMAVFTLLLIGMCFAYLTTYRKIYPLKQLKEKVMNLAEENFDIQGCDTNKNDEVSALAREFKKAAQRLKEIKESRNVFIRNIMHELKTPITKGKFLTQLPHDEQNDEKMKNVFNRLESLINEFSSIEELISSSKHFEKSYYYLNDIVDNAVDILMLEEDEIKCEFENLKLHVNFKLMTLAVKNLIDNAIKYSPNKQVCIKTQGQEIVFENEGEPLKYDLTNYFEPFFANEQKNKQSFGLGLYIVHSILNASDYSLKYNHENGINQFKIVQKEHV</sequence>
<gene>
    <name evidence="13" type="ORF">CRV04_06920</name>
</gene>
<dbReference type="CDD" id="cd00075">
    <property type="entry name" value="HATPase"/>
    <property type="match status" value="1"/>
</dbReference>
<proteinExistence type="predicted"/>
<evidence type="ECO:0000256" key="7">
    <source>
        <dbReference type="ARBA" id="ARBA00022777"/>
    </source>
</evidence>
<name>A0A4Q0XR68_9BACT</name>
<dbReference type="PANTHER" id="PTHR45528:SF12">
    <property type="entry name" value="SENSOR HISTIDINE KINASE ARSS"/>
    <property type="match status" value="1"/>
</dbReference>
<accession>A0A4Q0XR68</accession>
<dbReference type="PROSITE" id="PS50109">
    <property type="entry name" value="HIS_KIN"/>
    <property type="match status" value="1"/>
</dbReference>
<dbReference type="RefSeq" id="WP_128996108.1">
    <property type="nucleotide sequence ID" value="NZ_PDKN01000004.1"/>
</dbReference>
<dbReference type="PROSITE" id="PS50885">
    <property type="entry name" value="HAMP"/>
    <property type="match status" value="1"/>
</dbReference>
<comment type="catalytic activity">
    <reaction evidence="1">
        <text>ATP + protein L-histidine = ADP + protein N-phospho-L-histidine.</text>
        <dbReference type="EC" id="2.7.13.3"/>
    </reaction>
</comment>
<dbReference type="SUPFAM" id="SSF158472">
    <property type="entry name" value="HAMP domain-like"/>
    <property type="match status" value="1"/>
</dbReference>
<feature type="domain" description="HAMP" evidence="12">
    <location>
        <begin position="167"/>
        <end position="215"/>
    </location>
</feature>
<evidence type="ECO:0000259" key="11">
    <source>
        <dbReference type="PROSITE" id="PS50109"/>
    </source>
</evidence>
<evidence type="ECO:0000256" key="8">
    <source>
        <dbReference type="ARBA" id="ARBA00022989"/>
    </source>
</evidence>
<dbReference type="SMART" id="SM00387">
    <property type="entry name" value="HATPase_c"/>
    <property type="match status" value="1"/>
</dbReference>
<keyword evidence="9 10" id="KW-0472">Membrane</keyword>
<dbReference type="InterPro" id="IPR036890">
    <property type="entry name" value="HATPase_C_sf"/>
</dbReference>
<reference evidence="13 14" key="1">
    <citation type="submission" date="2017-10" db="EMBL/GenBank/DDBJ databases">
        <title>Genomics of the genus Arcobacter.</title>
        <authorList>
            <person name="Perez-Cataluna A."/>
            <person name="Figueras M.J."/>
        </authorList>
    </citation>
    <scope>NUCLEOTIDE SEQUENCE [LARGE SCALE GENOMIC DNA]</scope>
    <source>
        <strain evidence="13 14">CECT 8987</strain>
    </source>
</reference>
<evidence type="ECO:0000256" key="10">
    <source>
        <dbReference type="SAM" id="Phobius"/>
    </source>
</evidence>
<dbReference type="CDD" id="cd06225">
    <property type="entry name" value="HAMP"/>
    <property type="match status" value="1"/>
</dbReference>
<feature type="transmembrane region" description="Helical" evidence="10">
    <location>
        <begin position="141"/>
        <end position="159"/>
    </location>
</feature>
<dbReference type="Pfam" id="PF02518">
    <property type="entry name" value="HATPase_c"/>
    <property type="match status" value="1"/>
</dbReference>
<dbReference type="InterPro" id="IPR003660">
    <property type="entry name" value="HAMP_dom"/>
</dbReference>
<evidence type="ECO:0000313" key="13">
    <source>
        <dbReference type="EMBL" id="RXJ57537.1"/>
    </source>
</evidence>
<evidence type="ECO:0000313" key="14">
    <source>
        <dbReference type="Proteomes" id="UP000290657"/>
    </source>
</evidence>
<dbReference type="InterPro" id="IPR050398">
    <property type="entry name" value="HssS/ArlS-like"/>
</dbReference>
<comment type="subcellular location">
    <subcellularLocation>
        <location evidence="2">Membrane</location>
        <topology evidence="2">Multi-pass membrane protein</topology>
    </subcellularLocation>
</comment>
<dbReference type="Gene3D" id="1.10.287.130">
    <property type="match status" value="1"/>
</dbReference>
<dbReference type="GO" id="GO:0000155">
    <property type="term" value="F:phosphorelay sensor kinase activity"/>
    <property type="evidence" value="ECO:0007669"/>
    <property type="project" value="InterPro"/>
</dbReference>
<dbReference type="NCBIfam" id="NF038389">
    <property type="entry name" value="ArsS_fam_HK"/>
    <property type="match status" value="1"/>
</dbReference>
<dbReference type="GO" id="GO:0016020">
    <property type="term" value="C:membrane"/>
    <property type="evidence" value="ECO:0007669"/>
    <property type="project" value="UniProtKB-SubCell"/>
</dbReference>
<dbReference type="InterPro" id="IPR036097">
    <property type="entry name" value="HisK_dim/P_sf"/>
</dbReference>
<dbReference type="OrthoDB" id="9812241at2"/>
<dbReference type="InterPro" id="IPR003661">
    <property type="entry name" value="HisK_dim/P_dom"/>
</dbReference>
<protein>
    <recommendedName>
        <fullName evidence="3">histidine kinase</fullName>
        <ecNumber evidence="3">2.7.13.3</ecNumber>
    </recommendedName>
</protein>
<keyword evidence="5" id="KW-0808">Transferase</keyword>
<dbReference type="Gene3D" id="3.30.565.10">
    <property type="entry name" value="Histidine kinase-like ATPase, C-terminal domain"/>
    <property type="match status" value="1"/>
</dbReference>
<evidence type="ECO:0000256" key="3">
    <source>
        <dbReference type="ARBA" id="ARBA00012438"/>
    </source>
</evidence>
<dbReference type="InterPro" id="IPR047994">
    <property type="entry name" value="ArsS-like"/>
</dbReference>
<evidence type="ECO:0000256" key="4">
    <source>
        <dbReference type="ARBA" id="ARBA00022553"/>
    </source>
</evidence>
<evidence type="ECO:0000259" key="12">
    <source>
        <dbReference type="PROSITE" id="PS50885"/>
    </source>
</evidence>
<dbReference type="EMBL" id="PDKN01000004">
    <property type="protein sequence ID" value="RXJ57537.1"/>
    <property type="molecule type" value="Genomic_DNA"/>
</dbReference>
<dbReference type="Proteomes" id="UP000290657">
    <property type="component" value="Unassembled WGS sequence"/>
</dbReference>
<comment type="caution">
    <text evidence="13">The sequence shown here is derived from an EMBL/GenBank/DDBJ whole genome shotgun (WGS) entry which is preliminary data.</text>
</comment>
<organism evidence="13 14">
    <name type="scientific">Candidatus Marinarcus aquaticus</name>
    <dbReference type="NCBI Taxonomy" id="2044504"/>
    <lineage>
        <taxon>Bacteria</taxon>
        <taxon>Pseudomonadati</taxon>
        <taxon>Campylobacterota</taxon>
        <taxon>Epsilonproteobacteria</taxon>
        <taxon>Campylobacterales</taxon>
        <taxon>Arcobacteraceae</taxon>
        <taxon>Candidatus Marinarcus</taxon>
    </lineage>
</organism>